<dbReference type="GeneID" id="103359210"/>
<comment type="similarity">
    <text evidence="9">Belongs to the immunoglobulin superfamily. TIM family.</text>
</comment>
<keyword evidence="5 11" id="KW-0472">Membrane</keyword>
<evidence type="ECO:0000256" key="8">
    <source>
        <dbReference type="ARBA" id="ARBA00023319"/>
    </source>
</evidence>
<dbReference type="RefSeq" id="XP_008282665.1">
    <property type="nucleotide sequence ID" value="XM_008284443.1"/>
</dbReference>
<evidence type="ECO:0000256" key="4">
    <source>
        <dbReference type="ARBA" id="ARBA00022989"/>
    </source>
</evidence>
<dbReference type="GO" id="GO:0043277">
    <property type="term" value="P:apoptotic cell clearance"/>
    <property type="evidence" value="ECO:0007669"/>
    <property type="project" value="TreeGrafter"/>
</dbReference>
<dbReference type="SMART" id="SM00409">
    <property type="entry name" value="IG"/>
    <property type="match status" value="1"/>
</dbReference>
<dbReference type="InterPro" id="IPR036179">
    <property type="entry name" value="Ig-like_dom_sf"/>
</dbReference>
<keyword evidence="2 11" id="KW-0812">Transmembrane</keyword>
<evidence type="ECO:0000256" key="3">
    <source>
        <dbReference type="ARBA" id="ARBA00022729"/>
    </source>
</evidence>
<comment type="subcellular location">
    <subcellularLocation>
        <location evidence="1">Membrane</location>
        <topology evidence="1">Single-pass type I membrane protein</topology>
    </subcellularLocation>
</comment>
<protein>
    <submittedName>
        <fullName evidence="15">Hepatitis A virus cellular receptor 1 homolog</fullName>
    </submittedName>
</protein>
<feature type="region of interest" description="Disordered" evidence="10">
    <location>
        <begin position="135"/>
        <end position="167"/>
    </location>
</feature>
<dbReference type="AlphaFoldDB" id="A0A9Y4JUN5"/>
<feature type="transmembrane region" description="Helical" evidence="11">
    <location>
        <begin position="190"/>
        <end position="209"/>
    </location>
</feature>
<feature type="domain" description="Ig-like" evidence="13">
    <location>
        <begin position="27"/>
        <end position="109"/>
    </location>
</feature>
<evidence type="ECO:0000256" key="6">
    <source>
        <dbReference type="ARBA" id="ARBA00023157"/>
    </source>
</evidence>
<keyword evidence="4 11" id="KW-1133">Transmembrane helix</keyword>
<keyword evidence="15" id="KW-0675">Receptor</keyword>
<evidence type="ECO:0000313" key="15">
    <source>
        <dbReference type="RefSeq" id="XP_008282665.1"/>
    </source>
</evidence>
<dbReference type="GO" id="GO:0016020">
    <property type="term" value="C:membrane"/>
    <property type="evidence" value="ECO:0007669"/>
    <property type="project" value="UniProtKB-SubCell"/>
</dbReference>
<keyword evidence="14" id="KW-1185">Reference proteome</keyword>
<evidence type="ECO:0000256" key="11">
    <source>
        <dbReference type="SAM" id="Phobius"/>
    </source>
</evidence>
<accession>A0A9Y4JUN5</accession>
<gene>
    <name evidence="15" type="primary">LOC103359210</name>
</gene>
<proteinExistence type="inferred from homology"/>
<evidence type="ECO:0000256" key="5">
    <source>
        <dbReference type="ARBA" id="ARBA00023136"/>
    </source>
</evidence>
<evidence type="ECO:0000256" key="2">
    <source>
        <dbReference type="ARBA" id="ARBA00022692"/>
    </source>
</evidence>
<dbReference type="Proteomes" id="UP000694891">
    <property type="component" value="Unplaced"/>
</dbReference>
<organism evidence="14 15">
    <name type="scientific">Stegastes partitus</name>
    <name type="common">bicolor damselfish</name>
    <dbReference type="NCBI Taxonomy" id="144197"/>
    <lineage>
        <taxon>Eukaryota</taxon>
        <taxon>Metazoa</taxon>
        <taxon>Chordata</taxon>
        <taxon>Craniata</taxon>
        <taxon>Vertebrata</taxon>
        <taxon>Euteleostomi</taxon>
        <taxon>Actinopterygii</taxon>
        <taxon>Neopterygii</taxon>
        <taxon>Teleostei</taxon>
        <taxon>Neoteleostei</taxon>
        <taxon>Acanthomorphata</taxon>
        <taxon>Ovalentaria</taxon>
        <taxon>Pomacentridae</taxon>
        <taxon>Stegastes</taxon>
    </lineage>
</organism>
<evidence type="ECO:0000256" key="9">
    <source>
        <dbReference type="ARBA" id="ARBA00038203"/>
    </source>
</evidence>
<evidence type="ECO:0000256" key="1">
    <source>
        <dbReference type="ARBA" id="ARBA00004479"/>
    </source>
</evidence>
<name>A0A9Y4JUN5_9TELE</name>
<dbReference type="InterPro" id="IPR007110">
    <property type="entry name" value="Ig-like_dom"/>
</dbReference>
<sequence length="237" mass="26173">MRGLSYFFLLILSRASSATFKVIGLVGHNVTLPCVYDAQTHGVLSFCWGQEKVPRSKCSSTILSSQDGAVSFRQSPRYQLPGRVTDGDASLTIVDAQWADAGVYGCRVEIPGWFNDYKVNIQLLMEEAPVEPPVQSTLSTAEGKGDPTETPTTFETKNVEDDEPTWTNAGLTGSVRAEEKFKGFLAVGNIGRVTAIFFFPIIIILVFIFRRMFLSRDDGQRLNTVTAENIYESMPVP</sequence>
<feature type="signal peptide" evidence="12">
    <location>
        <begin position="1"/>
        <end position="18"/>
    </location>
</feature>
<evidence type="ECO:0000259" key="13">
    <source>
        <dbReference type="PROSITE" id="PS50835"/>
    </source>
</evidence>
<dbReference type="GO" id="GO:0060097">
    <property type="term" value="P:cytoskeletal rearrangement involved in phagocytosis, engulfment"/>
    <property type="evidence" value="ECO:0007669"/>
    <property type="project" value="TreeGrafter"/>
</dbReference>
<dbReference type="Pfam" id="PF07686">
    <property type="entry name" value="V-set"/>
    <property type="match status" value="1"/>
</dbReference>
<dbReference type="PANTHER" id="PTHR46608">
    <property type="entry name" value="T-CELL IMMUNOGLOBULIN AND MUCIN DOMAIN-CONTAINING PROTEIN 4"/>
    <property type="match status" value="1"/>
</dbReference>
<evidence type="ECO:0000256" key="7">
    <source>
        <dbReference type="ARBA" id="ARBA00023180"/>
    </source>
</evidence>
<dbReference type="PROSITE" id="PS50835">
    <property type="entry name" value="IG_LIKE"/>
    <property type="match status" value="1"/>
</dbReference>
<dbReference type="GO" id="GO:0001786">
    <property type="term" value="F:phosphatidylserine binding"/>
    <property type="evidence" value="ECO:0007669"/>
    <property type="project" value="TreeGrafter"/>
</dbReference>
<keyword evidence="7" id="KW-0325">Glycoprotein</keyword>
<keyword evidence="3 12" id="KW-0732">Signal</keyword>
<dbReference type="PANTHER" id="PTHR46608:SF3">
    <property type="entry name" value="T-CELL IMMUNOGLOBULIN AND MUCIN DOMAIN-CONTAINING PROTEIN 4"/>
    <property type="match status" value="1"/>
</dbReference>
<keyword evidence="6" id="KW-1015">Disulfide bond</keyword>
<dbReference type="InterPro" id="IPR013106">
    <property type="entry name" value="Ig_V-set"/>
</dbReference>
<feature type="chain" id="PRO_5041342122" evidence="12">
    <location>
        <begin position="19"/>
        <end position="237"/>
    </location>
</feature>
<dbReference type="SUPFAM" id="SSF48726">
    <property type="entry name" value="Immunoglobulin"/>
    <property type="match status" value="1"/>
</dbReference>
<dbReference type="InterPro" id="IPR013783">
    <property type="entry name" value="Ig-like_fold"/>
</dbReference>
<reference evidence="15" key="1">
    <citation type="submission" date="2025-08" db="UniProtKB">
        <authorList>
            <consortium name="RefSeq"/>
        </authorList>
    </citation>
    <scope>IDENTIFICATION</scope>
</reference>
<keyword evidence="8" id="KW-0393">Immunoglobulin domain</keyword>
<evidence type="ECO:0000256" key="12">
    <source>
        <dbReference type="SAM" id="SignalP"/>
    </source>
</evidence>
<evidence type="ECO:0000256" key="10">
    <source>
        <dbReference type="SAM" id="MobiDB-lite"/>
    </source>
</evidence>
<dbReference type="FunFam" id="2.60.40.10:FF:000774">
    <property type="entry name" value="Hepatitis A virus cellular receptor 1"/>
    <property type="match status" value="1"/>
</dbReference>
<dbReference type="InterPro" id="IPR003599">
    <property type="entry name" value="Ig_sub"/>
</dbReference>
<dbReference type="Gene3D" id="2.60.40.10">
    <property type="entry name" value="Immunoglobulins"/>
    <property type="match status" value="1"/>
</dbReference>
<evidence type="ECO:0000313" key="14">
    <source>
        <dbReference type="Proteomes" id="UP000694891"/>
    </source>
</evidence>